<comment type="caution">
    <text evidence="5">The sequence shown here is derived from an EMBL/GenBank/DDBJ whole genome shotgun (WGS) entry which is preliminary data.</text>
</comment>
<reference evidence="5 6" key="1">
    <citation type="journal article" date="2023" name="Plants (Basel)">
        <title>Bridging the Gap: Combining Genomics and Transcriptomics Approaches to Understand Stylosanthes scabra, an Orphan Legume from the Brazilian Caatinga.</title>
        <authorList>
            <person name="Ferreira-Neto J.R.C."/>
            <person name="da Silva M.D."/>
            <person name="Binneck E."/>
            <person name="de Melo N.F."/>
            <person name="da Silva R.H."/>
            <person name="de Melo A.L.T.M."/>
            <person name="Pandolfi V."/>
            <person name="Bustamante F.O."/>
            <person name="Brasileiro-Vidal A.C."/>
            <person name="Benko-Iseppon A.M."/>
        </authorList>
    </citation>
    <scope>NUCLEOTIDE SEQUENCE [LARGE SCALE GENOMIC DNA]</scope>
    <source>
        <tissue evidence="5">Leaves</tissue>
    </source>
</reference>
<dbReference type="Gene3D" id="1.20.1280.170">
    <property type="entry name" value="Exocyst complex component Exo70"/>
    <property type="match status" value="1"/>
</dbReference>
<evidence type="ECO:0000313" key="6">
    <source>
        <dbReference type="Proteomes" id="UP001341840"/>
    </source>
</evidence>
<evidence type="ECO:0000313" key="5">
    <source>
        <dbReference type="EMBL" id="MED6164210.1"/>
    </source>
</evidence>
<proteinExistence type="inferred from homology"/>
<keyword evidence="3" id="KW-0653">Protein transport</keyword>
<comment type="function">
    <text evidence="3">Component of the exocyst complex.</text>
</comment>
<dbReference type="PANTHER" id="PTHR12542:SF96">
    <property type="entry name" value="EXOCYST COMPLEX COMPONENT EXO70B1"/>
    <property type="match status" value="1"/>
</dbReference>
<keyword evidence="6" id="KW-1185">Reference proteome</keyword>
<accession>A0ABU6UV92</accession>
<evidence type="ECO:0000256" key="1">
    <source>
        <dbReference type="ARBA" id="ARBA00006756"/>
    </source>
</evidence>
<dbReference type="Pfam" id="PF03081">
    <property type="entry name" value="Exo70_C"/>
    <property type="match status" value="1"/>
</dbReference>
<evidence type="ECO:0000256" key="2">
    <source>
        <dbReference type="ARBA" id="ARBA00022448"/>
    </source>
</evidence>
<keyword evidence="3" id="KW-0268">Exocytosis</keyword>
<dbReference type="PANTHER" id="PTHR12542">
    <property type="entry name" value="EXOCYST COMPLEX PROTEIN EXO70"/>
    <property type="match status" value="1"/>
</dbReference>
<organism evidence="5 6">
    <name type="scientific">Stylosanthes scabra</name>
    <dbReference type="NCBI Taxonomy" id="79078"/>
    <lineage>
        <taxon>Eukaryota</taxon>
        <taxon>Viridiplantae</taxon>
        <taxon>Streptophyta</taxon>
        <taxon>Embryophyta</taxon>
        <taxon>Tracheophyta</taxon>
        <taxon>Spermatophyta</taxon>
        <taxon>Magnoliopsida</taxon>
        <taxon>eudicotyledons</taxon>
        <taxon>Gunneridae</taxon>
        <taxon>Pentapetalae</taxon>
        <taxon>rosids</taxon>
        <taxon>fabids</taxon>
        <taxon>Fabales</taxon>
        <taxon>Fabaceae</taxon>
        <taxon>Papilionoideae</taxon>
        <taxon>50 kb inversion clade</taxon>
        <taxon>dalbergioids sensu lato</taxon>
        <taxon>Dalbergieae</taxon>
        <taxon>Pterocarpus clade</taxon>
        <taxon>Stylosanthes</taxon>
    </lineage>
</organism>
<comment type="similarity">
    <text evidence="1 3">Belongs to the EXO70 family.</text>
</comment>
<gene>
    <name evidence="5" type="ORF">PIB30_087507</name>
</gene>
<keyword evidence="2 3" id="KW-0813">Transport</keyword>
<name>A0ABU6UV92_9FABA</name>
<protein>
    <recommendedName>
        <fullName evidence="3">Exocyst subunit Exo70 family protein</fullName>
    </recommendedName>
</protein>
<dbReference type="EMBL" id="JASCZI010122374">
    <property type="protein sequence ID" value="MED6164210.1"/>
    <property type="molecule type" value="Genomic_DNA"/>
</dbReference>
<evidence type="ECO:0000259" key="4">
    <source>
        <dbReference type="Pfam" id="PF03081"/>
    </source>
</evidence>
<dbReference type="InterPro" id="IPR016159">
    <property type="entry name" value="Cullin_repeat-like_dom_sf"/>
</dbReference>
<dbReference type="SUPFAM" id="SSF74788">
    <property type="entry name" value="Cullin repeat-like"/>
    <property type="match status" value="1"/>
</dbReference>
<evidence type="ECO:0000256" key="3">
    <source>
        <dbReference type="RuleBase" id="RU365026"/>
    </source>
</evidence>
<sequence>MDRLGDAFNERDTLELILQDYPIVNVMEGMSSLSTHISWMINLLEIHLEAIWENGAFRSYDYYYYLITNACYIVRKVRDTQLDTILGRIWLQEQSAKICEYIKRCGRISSWIKVLDFLKLDSNGVTAESMKGKLRLFNEQFPEMFREQSLWLVLDEQLMESLILVFVLAYEYFIERFRDILLDQADEHITYSTSRIESCLRRILEEYLELEEHLRETRLKAVREFIY</sequence>
<dbReference type="InterPro" id="IPR046364">
    <property type="entry name" value="Exo70_C"/>
</dbReference>
<dbReference type="InterPro" id="IPR004140">
    <property type="entry name" value="Exo70"/>
</dbReference>
<dbReference type="Proteomes" id="UP001341840">
    <property type="component" value="Unassembled WGS sequence"/>
</dbReference>
<feature type="domain" description="Exocyst complex subunit Exo70 C-terminal" evidence="4">
    <location>
        <begin position="1"/>
        <end position="201"/>
    </location>
</feature>